<keyword evidence="2" id="KW-0464">Manganese</keyword>
<dbReference type="InterPro" id="IPR002933">
    <property type="entry name" value="Peptidase_M20"/>
</dbReference>
<dbReference type="CDD" id="cd03886">
    <property type="entry name" value="M20_Acy1"/>
    <property type="match status" value="1"/>
</dbReference>
<sequence>MSPTLRSDAAGLQEELVRLRRALHHEPELGLDLPRTQEKVLAALAGLPLEVTTGKGLTSVTAVLRGARPGPTVLLRGDMDALPVTERGDAELISRTPGAMHACGHDLHTTMLAGAARLLAGRRGELAGNVVFMFQPGEEGAGGARIMIEEGVLEAAGERPVAAYALHVLSAGLPAGLFVSRSGPIMAAADRLRVTVRGAGGHGSLPHRAKDPLPAACEMVTALQTMLTRDFDAFDPVVLTVGNFHAGTTDNVIPDEAYFSGTARSFSAEAHSRLKDRSAELIRGIAAAHGLEADVDYVQDYPVTVNDHAEAAFVGDTVREAFGEDRYITAPNPLPASEDFSFVCNEIPSAFVALGACPPDRDPGKAAFNHSPEAAFDDAVLADGAALYAELATRRLASPAG</sequence>
<feature type="binding site" evidence="2">
    <location>
        <position position="139"/>
    </location>
    <ligand>
        <name>Mn(2+)</name>
        <dbReference type="ChEBI" id="CHEBI:29035"/>
        <label>2</label>
    </ligand>
</feature>
<dbReference type="EMBL" id="WBMT01000018">
    <property type="protein sequence ID" value="KAB2343638.1"/>
    <property type="molecule type" value="Genomic_DNA"/>
</dbReference>
<evidence type="ECO:0000313" key="5">
    <source>
        <dbReference type="Proteomes" id="UP000468735"/>
    </source>
</evidence>
<protein>
    <submittedName>
        <fullName evidence="4">Amidohydrolase</fullName>
    </submittedName>
</protein>
<dbReference type="GO" id="GO:0046872">
    <property type="term" value="F:metal ion binding"/>
    <property type="evidence" value="ECO:0007669"/>
    <property type="project" value="UniProtKB-KW"/>
</dbReference>
<dbReference type="InterPro" id="IPR017439">
    <property type="entry name" value="Amidohydrolase"/>
</dbReference>
<dbReference type="OrthoDB" id="9777385at2"/>
<keyword evidence="1 4" id="KW-0378">Hydrolase</keyword>
<feature type="binding site" evidence="2">
    <location>
        <position position="167"/>
    </location>
    <ligand>
        <name>Mn(2+)</name>
        <dbReference type="ChEBI" id="CHEBI:29035"/>
        <label>2</label>
    </ligand>
</feature>
<accession>A0A6H9YMU2</accession>
<feature type="binding site" evidence="2">
    <location>
        <position position="103"/>
    </location>
    <ligand>
        <name>Mn(2+)</name>
        <dbReference type="ChEBI" id="CHEBI:29035"/>
        <label>2</label>
    </ligand>
</feature>
<feature type="binding site" evidence="2">
    <location>
        <position position="105"/>
    </location>
    <ligand>
        <name>Mn(2+)</name>
        <dbReference type="ChEBI" id="CHEBI:29035"/>
        <label>2</label>
    </ligand>
</feature>
<dbReference type="Pfam" id="PF01546">
    <property type="entry name" value="Peptidase_M20"/>
    <property type="match status" value="1"/>
</dbReference>
<keyword evidence="2" id="KW-0479">Metal-binding</keyword>
<dbReference type="GO" id="GO:0050118">
    <property type="term" value="F:N-acetyldiaminopimelate deacetylase activity"/>
    <property type="evidence" value="ECO:0007669"/>
    <property type="project" value="UniProtKB-ARBA"/>
</dbReference>
<dbReference type="Gene3D" id="3.30.70.360">
    <property type="match status" value="1"/>
</dbReference>
<name>A0A6H9YMU2_9ACTN</name>
<dbReference type="NCBIfam" id="TIGR01891">
    <property type="entry name" value="amidohydrolases"/>
    <property type="match status" value="1"/>
</dbReference>
<dbReference type="Proteomes" id="UP000468735">
    <property type="component" value="Unassembled WGS sequence"/>
</dbReference>
<dbReference type="Pfam" id="PF07687">
    <property type="entry name" value="M20_dimer"/>
    <property type="match status" value="1"/>
</dbReference>
<reference evidence="4 5" key="1">
    <citation type="submission" date="2019-09" db="EMBL/GenBank/DDBJ databases">
        <title>Actinomadura physcomitrii sp. nov., a novel actinomycete isolated from moss [Physcomitrium sphaericum (Ludw) Fuernr].</title>
        <authorList>
            <person name="Zhuang X."/>
            <person name="Liu C."/>
        </authorList>
    </citation>
    <scope>NUCLEOTIDE SEQUENCE [LARGE SCALE GENOMIC DNA]</scope>
    <source>
        <strain evidence="4 5">HMC1</strain>
    </source>
</reference>
<evidence type="ECO:0000256" key="1">
    <source>
        <dbReference type="ARBA" id="ARBA00022801"/>
    </source>
</evidence>
<gene>
    <name evidence="4" type="ORF">F8566_33435</name>
</gene>
<dbReference type="RefSeq" id="WP_151565862.1">
    <property type="nucleotide sequence ID" value="NZ_WBMT01000018.1"/>
</dbReference>
<dbReference type="GO" id="GO:0019877">
    <property type="term" value="P:diaminopimelate biosynthetic process"/>
    <property type="evidence" value="ECO:0007669"/>
    <property type="project" value="UniProtKB-ARBA"/>
</dbReference>
<comment type="cofactor">
    <cofactor evidence="2">
        <name>Mn(2+)</name>
        <dbReference type="ChEBI" id="CHEBI:29035"/>
    </cofactor>
    <text evidence="2">The Mn(2+) ion enhances activity.</text>
</comment>
<comment type="caution">
    <text evidence="4">The sequence shown here is derived from an EMBL/GenBank/DDBJ whole genome shotgun (WGS) entry which is preliminary data.</text>
</comment>
<dbReference type="InterPro" id="IPR036264">
    <property type="entry name" value="Bact_exopeptidase_dim_dom"/>
</dbReference>
<dbReference type="PANTHER" id="PTHR11014:SF63">
    <property type="entry name" value="METALLOPEPTIDASE, PUTATIVE (AFU_ORTHOLOGUE AFUA_6G09600)-RELATED"/>
    <property type="match status" value="1"/>
</dbReference>
<dbReference type="AlphaFoldDB" id="A0A6H9YMU2"/>
<feature type="domain" description="Peptidase M20 dimerisation" evidence="3">
    <location>
        <begin position="192"/>
        <end position="283"/>
    </location>
</feature>
<dbReference type="PANTHER" id="PTHR11014">
    <property type="entry name" value="PEPTIDASE M20 FAMILY MEMBER"/>
    <property type="match status" value="1"/>
</dbReference>
<proteinExistence type="predicted"/>
<dbReference type="InterPro" id="IPR011650">
    <property type="entry name" value="Peptidase_M20_dimer"/>
</dbReference>
<dbReference type="PIRSF" id="PIRSF005962">
    <property type="entry name" value="Pept_M20D_amidohydro"/>
    <property type="match status" value="1"/>
</dbReference>
<dbReference type="Gene3D" id="3.40.630.10">
    <property type="entry name" value="Zn peptidases"/>
    <property type="match status" value="1"/>
</dbReference>
<dbReference type="SUPFAM" id="SSF55031">
    <property type="entry name" value="Bacterial exopeptidase dimerisation domain"/>
    <property type="match status" value="1"/>
</dbReference>
<feature type="binding site" evidence="2">
    <location>
        <position position="370"/>
    </location>
    <ligand>
        <name>Mn(2+)</name>
        <dbReference type="ChEBI" id="CHEBI:29035"/>
        <label>2</label>
    </ligand>
</feature>
<evidence type="ECO:0000259" key="3">
    <source>
        <dbReference type="Pfam" id="PF07687"/>
    </source>
</evidence>
<keyword evidence="5" id="KW-1185">Reference proteome</keyword>
<organism evidence="4 5">
    <name type="scientific">Actinomadura rudentiformis</name>
    <dbReference type="NCBI Taxonomy" id="359158"/>
    <lineage>
        <taxon>Bacteria</taxon>
        <taxon>Bacillati</taxon>
        <taxon>Actinomycetota</taxon>
        <taxon>Actinomycetes</taxon>
        <taxon>Streptosporangiales</taxon>
        <taxon>Thermomonosporaceae</taxon>
        <taxon>Actinomadura</taxon>
    </lineage>
</organism>
<dbReference type="FunFam" id="3.30.70.360:FF:000001">
    <property type="entry name" value="N-acetyldiaminopimelate deacetylase"/>
    <property type="match status" value="1"/>
</dbReference>
<evidence type="ECO:0000313" key="4">
    <source>
        <dbReference type="EMBL" id="KAB2343638.1"/>
    </source>
</evidence>
<dbReference type="SUPFAM" id="SSF53187">
    <property type="entry name" value="Zn-dependent exopeptidases"/>
    <property type="match status" value="1"/>
</dbReference>
<evidence type="ECO:0000256" key="2">
    <source>
        <dbReference type="PIRSR" id="PIRSR005962-1"/>
    </source>
</evidence>